<dbReference type="Proteomes" id="UP000464718">
    <property type="component" value="Chromosome ii"/>
</dbReference>
<dbReference type="InterPro" id="IPR023393">
    <property type="entry name" value="START-like_dom_sf"/>
</dbReference>
<evidence type="ECO:0000313" key="2">
    <source>
        <dbReference type="EMBL" id="HAS6676278.1"/>
    </source>
</evidence>
<dbReference type="Proteomes" id="UP000856022">
    <property type="component" value="Unassembled WGS sequence"/>
</dbReference>
<dbReference type="InterPro" id="IPR010499">
    <property type="entry name" value="AraC_E-bd"/>
</dbReference>
<reference evidence="2" key="1">
    <citation type="journal article" date="2018" name="Genome Biol.">
        <title>SKESA: strategic k-mer extension for scrupulous assemblies.</title>
        <authorList>
            <person name="Souvorov A."/>
            <person name="Agarwala R."/>
            <person name="Lipman D.J."/>
        </authorList>
    </citation>
    <scope>NUCLEOTIDE SEQUENCE</scope>
    <source>
        <strain evidence="2">1930</strain>
    </source>
</reference>
<sequence>MAMLAYQVSKSIEINKSQSEIIDYLKDFKNWPEWSPWIILEPSCELTYSDNQGHVGAGYQWNGQRIGTGAVVLESTQEHRLDMELHFFRPIKSHGKVTLIVTPSQDGCTVEWQMQSRVPWYLFFLKTMFKSMVEMDYDRGLKMLKSQLETGQILSQLSEIGTRHQDLIHYVGLQGSGTIPELGPIMKKQTQRLYELMQKESLPVSGELFCYYLSMDMKLGHFEFVTCLPVSEMVEVPNGFVFGTIPACETFVIEHKGDYQFLGNAWSLGMNLTRQNGIKVKSKPLGIERYLNNPNETPKAGLRTEVILFKK</sequence>
<reference evidence="2" key="3">
    <citation type="submission" date="2019-12" db="EMBL/GenBank/DDBJ databases">
        <authorList>
            <consortium name="NCBI Pathogen Detection Project"/>
        </authorList>
    </citation>
    <scope>NUCLEOTIDE SEQUENCE</scope>
    <source>
        <strain evidence="2">1930</strain>
    </source>
</reference>
<organism evidence="2">
    <name type="scientific">Vibrio parahaemolyticus</name>
    <dbReference type="NCBI Taxonomy" id="670"/>
    <lineage>
        <taxon>Bacteria</taxon>
        <taxon>Pseudomonadati</taxon>
        <taxon>Pseudomonadota</taxon>
        <taxon>Gammaproteobacteria</taxon>
        <taxon>Vibrionales</taxon>
        <taxon>Vibrionaceae</taxon>
        <taxon>Vibrio</taxon>
    </lineage>
</organism>
<gene>
    <name evidence="3" type="ORF">EHC69_23815</name>
    <name evidence="2" type="ORF">I7278_05575</name>
</gene>
<dbReference type="InterPro" id="IPR029442">
    <property type="entry name" value="GyrI-like"/>
</dbReference>
<accession>A0A7Z2RRB9</accession>
<reference evidence="3 4" key="2">
    <citation type="submission" date="2018-12" db="EMBL/GenBank/DDBJ databases">
        <title>Genomic insights into the evolutionary origins and pathogenicity of five Vibrio parahaemolyticus strains isolated from the shrimp with acute hepatopancreatic necrosis disease (AHPND).</title>
        <authorList>
            <person name="Yang Q."/>
            <person name="Dong X."/>
            <person name="Xie G."/>
            <person name="Fu S."/>
            <person name="Zou P."/>
            <person name="Sun J."/>
            <person name="Wang Y."/>
            <person name="Huang J."/>
        </authorList>
    </citation>
    <scope>NUCLEOTIDE SEQUENCE [LARGE SCALE GENOMIC DNA]</scope>
    <source>
        <strain evidence="3 4">20160303005-1</strain>
    </source>
</reference>
<dbReference type="OrthoDB" id="9807923at2"/>
<dbReference type="SMART" id="SM00871">
    <property type="entry name" value="AraC_E_bind"/>
    <property type="match status" value="1"/>
</dbReference>
<dbReference type="OMA" id="QFLGNAW"/>
<dbReference type="Gene3D" id="3.30.530.20">
    <property type="match status" value="1"/>
</dbReference>
<feature type="domain" description="AraC effector-binding" evidence="1">
    <location>
        <begin position="158"/>
        <end position="311"/>
    </location>
</feature>
<evidence type="ECO:0000259" key="1">
    <source>
        <dbReference type="SMART" id="SM00871"/>
    </source>
</evidence>
<dbReference type="EMBL" id="CP034299">
    <property type="protein sequence ID" value="QHH12307.1"/>
    <property type="molecule type" value="Genomic_DNA"/>
</dbReference>
<dbReference type="Gene3D" id="3.20.80.10">
    <property type="entry name" value="Regulatory factor, effector binding domain"/>
    <property type="match status" value="1"/>
</dbReference>
<dbReference type="AlphaFoldDB" id="A0A7Z2RRB9"/>
<dbReference type="EMBL" id="DACQKT010000002">
    <property type="protein sequence ID" value="HAS6676278.1"/>
    <property type="molecule type" value="Genomic_DNA"/>
</dbReference>
<dbReference type="SUPFAM" id="SSF55136">
    <property type="entry name" value="Probable bacterial effector-binding domain"/>
    <property type="match status" value="1"/>
</dbReference>
<proteinExistence type="predicted"/>
<dbReference type="Pfam" id="PF06445">
    <property type="entry name" value="GyrI-like"/>
    <property type="match status" value="1"/>
</dbReference>
<name>A0A7Z2RRB9_VIBPH</name>
<dbReference type="Pfam" id="PF10604">
    <property type="entry name" value="Polyketide_cyc2"/>
    <property type="match status" value="1"/>
</dbReference>
<dbReference type="CDD" id="cd07818">
    <property type="entry name" value="SRPBCC_1"/>
    <property type="match status" value="1"/>
</dbReference>
<dbReference type="InterPro" id="IPR011256">
    <property type="entry name" value="Reg_factor_effector_dom_sf"/>
</dbReference>
<evidence type="ECO:0000313" key="3">
    <source>
        <dbReference type="EMBL" id="QHH12307.1"/>
    </source>
</evidence>
<dbReference type="SUPFAM" id="SSF55961">
    <property type="entry name" value="Bet v1-like"/>
    <property type="match status" value="1"/>
</dbReference>
<evidence type="ECO:0000313" key="4">
    <source>
        <dbReference type="Proteomes" id="UP000464718"/>
    </source>
</evidence>
<protein>
    <submittedName>
        <fullName evidence="2">Transcriptional regulator</fullName>
    </submittedName>
</protein>
<dbReference type="InterPro" id="IPR019587">
    <property type="entry name" value="Polyketide_cyclase/dehydratase"/>
</dbReference>